<dbReference type="InterPro" id="IPR014189">
    <property type="entry name" value="Quinone_OxRdtase_PIG3"/>
</dbReference>
<keyword evidence="5" id="KW-1185">Reference proteome</keyword>
<sequence>MRMSRLYTADMKAIEIESYGESDELSVVDVPTPEPGAGEVRIDIEAAGINFADIMQRRGHYPDGPEPTYVPGMEAAGTVDAVGDGVEDLSEGDRVVAMLDTGGYAEFVTADANLLFPIPDEMSFEEAAGFPVQFLTAHACLFEWGGLEADESVLIQAAAGGVGTAAVQLASNAGAEVFGTASTGEKLDLANSLGCDHAINYTNTDFREVVDEETDGEGVDLVLESVGDDVFERSLDAMAHFGRMVAYGVASGVPAEVSNQRLLFENKTVKGFHLGQASLHDPSRVMKAVPELTDGFASGDLEVILGESFALEDAAEAHQYIEDRKSSGKVLLKP</sequence>
<evidence type="ECO:0000313" key="4">
    <source>
        <dbReference type="EMBL" id="SER22234.1"/>
    </source>
</evidence>
<accession>A0A1H9MF00</accession>
<dbReference type="AlphaFoldDB" id="A0A1H9MF00"/>
<dbReference type="GO" id="GO:0070402">
    <property type="term" value="F:NADPH binding"/>
    <property type="evidence" value="ECO:0007669"/>
    <property type="project" value="TreeGrafter"/>
</dbReference>
<dbReference type="STRING" id="1186196.SAMN04489841_3335"/>
<dbReference type="GO" id="GO:0035925">
    <property type="term" value="F:mRNA 3'-UTR AU-rich region binding"/>
    <property type="evidence" value="ECO:0007669"/>
    <property type="project" value="TreeGrafter"/>
</dbReference>
<dbReference type="PANTHER" id="PTHR48106">
    <property type="entry name" value="QUINONE OXIDOREDUCTASE PIG3-RELATED"/>
    <property type="match status" value="1"/>
</dbReference>
<dbReference type="NCBIfam" id="TIGR02824">
    <property type="entry name" value="quinone_pig3"/>
    <property type="match status" value="1"/>
</dbReference>
<dbReference type="InterPro" id="IPR036291">
    <property type="entry name" value="NAD(P)-bd_dom_sf"/>
</dbReference>
<dbReference type="GO" id="GO:0003960">
    <property type="term" value="F:quinone reductase (NADPH) activity"/>
    <property type="evidence" value="ECO:0007669"/>
    <property type="project" value="TreeGrafter"/>
</dbReference>
<dbReference type="Proteomes" id="UP000199114">
    <property type="component" value="Unassembled WGS sequence"/>
</dbReference>
<dbReference type="PANTHER" id="PTHR48106:SF13">
    <property type="entry name" value="QUINONE OXIDOREDUCTASE-RELATED"/>
    <property type="match status" value="1"/>
</dbReference>
<dbReference type="EMBL" id="FOFD01000004">
    <property type="protein sequence ID" value="SER22234.1"/>
    <property type="molecule type" value="Genomic_DNA"/>
</dbReference>
<name>A0A1H9MF00_9EURY</name>
<organism evidence="4 5">
    <name type="scientific">Natrinema salaciae</name>
    <dbReference type="NCBI Taxonomy" id="1186196"/>
    <lineage>
        <taxon>Archaea</taxon>
        <taxon>Methanobacteriati</taxon>
        <taxon>Methanobacteriota</taxon>
        <taxon>Stenosarchaea group</taxon>
        <taxon>Halobacteria</taxon>
        <taxon>Halobacteriales</taxon>
        <taxon>Natrialbaceae</taxon>
        <taxon>Natrinema</taxon>
    </lineage>
</organism>
<keyword evidence="2" id="KW-0560">Oxidoreductase</keyword>
<evidence type="ECO:0000256" key="2">
    <source>
        <dbReference type="ARBA" id="ARBA00023002"/>
    </source>
</evidence>
<dbReference type="InterPro" id="IPR013154">
    <property type="entry name" value="ADH-like_N"/>
</dbReference>
<keyword evidence="1" id="KW-0521">NADP</keyword>
<dbReference type="Gene3D" id="3.90.180.10">
    <property type="entry name" value="Medium-chain alcohol dehydrogenases, catalytic domain"/>
    <property type="match status" value="1"/>
</dbReference>
<dbReference type="InterPro" id="IPR011032">
    <property type="entry name" value="GroES-like_sf"/>
</dbReference>
<protein>
    <submittedName>
        <fullName evidence="4">NADPH2:quinone reductase</fullName>
    </submittedName>
</protein>
<dbReference type="InterPro" id="IPR020843">
    <property type="entry name" value="ER"/>
</dbReference>
<dbReference type="PROSITE" id="PS01162">
    <property type="entry name" value="QOR_ZETA_CRYSTAL"/>
    <property type="match status" value="1"/>
</dbReference>
<dbReference type="SUPFAM" id="SSF51735">
    <property type="entry name" value="NAD(P)-binding Rossmann-fold domains"/>
    <property type="match status" value="1"/>
</dbReference>
<dbReference type="GO" id="GO:0005829">
    <property type="term" value="C:cytosol"/>
    <property type="evidence" value="ECO:0007669"/>
    <property type="project" value="TreeGrafter"/>
</dbReference>
<proteinExistence type="predicted"/>
<dbReference type="Pfam" id="PF00107">
    <property type="entry name" value="ADH_zinc_N"/>
    <property type="match status" value="1"/>
</dbReference>
<feature type="domain" description="Enoyl reductase (ER)" evidence="3">
    <location>
        <begin position="20"/>
        <end position="332"/>
    </location>
</feature>
<dbReference type="GO" id="GO:0008270">
    <property type="term" value="F:zinc ion binding"/>
    <property type="evidence" value="ECO:0007669"/>
    <property type="project" value="InterPro"/>
</dbReference>
<dbReference type="Gene3D" id="3.40.50.720">
    <property type="entry name" value="NAD(P)-binding Rossmann-like Domain"/>
    <property type="match status" value="1"/>
</dbReference>
<dbReference type="GO" id="GO:0016616">
    <property type="term" value="F:oxidoreductase activity, acting on the CH-OH group of donors, NAD or NADP as acceptor"/>
    <property type="evidence" value="ECO:0007669"/>
    <property type="project" value="UniProtKB-ARBA"/>
</dbReference>
<evidence type="ECO:0000256" key="1">
    <source>
        <dbReference type="ARBA" id="ARBA00022857"/>
    </source>
</evidence>
<gene>
    <name evidence="4" type="ORF">SAMN04489841_3335</name>
</gene>
<dbReference type="CDD" id="cd08241">
    <property type="entry name" value="QOR1"/>
    <property type="match status" value="1"/>
</dbReference>
<evidence type="ECO:0000259" key="3">
    <source>
        <dbReference type="SMART" id="SM00829"/>
    </source>
</evidence>
<dbReference type="Pfam" id="PF08240">
    <property type="entry name" value="ADH_N"/>
    <property type="match status" value="1"/>
</dbReference>
<reference evidence="5" key="1">
    <citation type="submission" date="2016-10" db="EMBL/GenBank/DDBJ databases">
        <authorList>
            <person name="Varghese N."/>
            <person name="Submissions S."/>
        </authorList>
    </citation>
    <scope>NUCLEOTIDE SEQUENCE [LARGE SCALE GENOMIC DNA]</scope>
    <source>
        <strain evidence="5">DSM 25055</strain>
    </source>
</reference>
<dbReference type="InterPro" id="IPR013149">
    <property type="entry name" value="ADH-like_C"/>
</dbReference>
<evidence type="ECO:0000313" key="5">
    <source>
        <dbReference type="Proteomes" id="UP000199114"/>
    </source>
</evidence>
<dbReference type="SMART" id="SM00829">
    <property type="entry name" value="PKS_ER"/>
    <property type="match status" value="1"/>
</dbReference>
<dbReference type="SUPFAM" id="SSF50129">
    <property type="entry name" value="GroES-like"/>
    <property type="match status" value="1"/>
</dbReference>
<dbReference type="GO" id="GO:0044281">
    <property type="term" value="P:small molecule metabolic process"/>
    <property type="evidence" value="ECO:0007669"/>
    <property type="project" value="UniProtKB-ARBA"/>
</dbReference>
<dbReference type="InterPro" id="IPR002364">
    <property type="entry name" value="Quin_OxRdtase/zeta-crystal_CS"/>
</dbReference>